<protein>
    <submittedName>
        <fullName evidence="2">Putative helix-turn-helix protein</fullName>
    </submittedName>
</protein>
<feature type="transmembrane region" description="Helical" evidence="1">
    <location>
        <begin position="470"/>
        <end position="492"/>
    </location>
</feature>
<dbReference type="EMBL" id="KF540250">
    <property type="protein sequence ID" value="AIF26883.1"/>
    <property type="molecule type" value="Genomic_DNA"/>
</dbReference>
<keyword evidence="1" id="KW-1133">Transmembrane helix</keyword>
<keyword evidence="1" id="KW-0812">Transmembrane</keyword>
<dbReference type="AlphaFoldDB" id="A0A0H3UA96"/>
<proteinExistence type="predicted"/>
<accession>A0A0H3UA96</accession>
<name>A0A0H3UA96_9BACT</name>
<keyword evidence="1" id="KW-0472">Membrane</keyword>
<evidence type="ECO:0000256" key="1">
    <source>
        <dbReference type="SAM" id="Phobius"/>
    </source>
</evidence>
<organism evidence="2">
    <name type="scientific">uncultured bacterium fosmid pJB148G3</name>
    <dbReference type="NCBI Taxonomy" id="1478052"/>
    <lineage>
        <taxon>Bacteria</taxon>
        <taxon>environmental samples</taxon>
    </lineage>
</organism>
<sequence length="496" mass="55121">MNEIQRLKRALCLCRRDMGKCFSCGIRDIDHGHAGNRGFHLAMQRRFPCFVDAGIAAAHPENRADGCAVAIGIVPLLHCQTDGFTVIAVSVEQCESDKHGIGDGMTPAMRRVFVVLCGNFGEAFLLRCAVFPCPQHIRNGFIQAGSCRDLSQSDAKNRRNIRIDGGLRKHRGNKHFTVNAVFDMGNGGIAPCHIRSGYGVTGIDISEIVGANLRANPFPIGILPLRGHGRSEALDKIAECDALRSTIGSSGLTANPNCGNIIGGKIAPVSFNQILRQYGIICIVIIGHVFDRVPIAMTCGKVEFVFLQDFRRNIRGADIAIHGEISAVLQKRMQFIGANAFDNLSEQTARNASRPCAEQFIQHNGIGGTWNRHGRGIFAQCANLRKVGRFIVGIAFFGRQCGYQIEQGIAHAHLDFVIRHFPNCVEKVGIGFYVLTFFHTLRIFYAEFTRIDFPRMQSGIIRFYHNPFSYFYNFPKGIFIIIHLYILCQYVMDRKV</sequence>
<evidence type="ECO:0000313" key="2">
    <source>
        <dbReference type="EMBL" id="AIF26883.1"/>
    </source>
</evidence>
<reference evidence="2" key="1">
    <citation type="submission" date="2013-08" db="EMBL/GenBank/DDBJ databases">
        <title>Comparison of modified E. coli strains.</title>
        <authorList>
            <person name="Juergensen J."/>
            <person name="Bonge A."/>
            <person name="Streit W.R."/>
        </authorList>
    </citation>
    <scope>NUCLEOTIDE SEQUENCE</scope>
</reference>